<evidence type="ECO:0000313" key="3">
    <source>
        <dbReference type="Proteomes" id="UP000034883"/>
    </source>
</evidence>
<proteinExistence type="predicted"/>
<dbReference type="Proteomes" id="UP000034883">
    <property type="component" value="Chromosome"/>
</dbReference>
<accession>A0A0F6W9N5</accession>
<dbReference type="KEGG" id="samy:DB32_008091"/>
<feature type="region of interest" description="Disordered" evidence="1">
    <location>
        <begin position="1"/>
        <end position="24"/>
    </location>
</feature>
<feature type="region of interest" description="Disordered" evidence="1">
    <location>
        <begin position="151"/>
        <end position="188"/>
    </location>
</feature>
<dbReference type="AlphaFoldDB" id="A0A0F6W9N5"/>
<gene>
    <name evidence="2" type="ORF">DB32_008091</name>
</gene>
<keyword evidence="3" id="KW-1185">Reference proteome</keyword>
<evidence type="ECO:0000313" key="2">
    <source>
        <dbReference type="EMBL" id="AKF10942.1"/>
    </source>
</evidence>
<dbReference type="EMBL" id="CP011125">
    <property type="protein sequence ID" value="AKF10942.1"/>
    <property type="molecule type" value="Genomic_DNA"/>
</dbReference>
<reference evidence="2 3" key="1">
    <citation type="submission" date="2015-03" db="EMBL/GenBank/DDBJ databases">
        <title>Genome assembly of Sandaracinus amylolyticus DSM 53668.</title>
        <authorList>
            <person name="Sharma G."/>
            <person name="Subramanian S."/>
        </authorList>
    </citation>
    <scope>NUCLEOTIDE SEQUENCE [LARGE SCALE GENOMIC DNA]</scope>
    <source>
        <strain evidence="2 3">DSM 53668</strain>
    </source>
</reference>
<sequence>MKKQKKVTTKKPAATPKKKAASKQDLSLIARTARAAVQRNKQKGDDALALIGRKVEQIAEAFYDIALALQVLQRKEIYSALGASSFAEVVESRTSLSRSTAFELVRIPEHLSREMAVKLGSERARSVIQLVDATSADDQAETLARTDASIDGKPLSQHTARSIEGAARDARARSTKKRSSRPGEDEARAAAARIEAKLEKASKKELTVVPTRRADGWWVRLELPAELLDRVTITKAGAPTR</sequence>
<evidence type="ECO:0008006" key="4">
    <source>
        <dbReference type="Google" id="ProtNLM"/>
    </source>
</evidence>
<dbReference type="RefSeq" id="WP_053237859.1">
    <property type="nucleotide sequence ID" value="NZ_CP011125.1"/>
</dbReference>
<name>A0A0F6W9N5_9BACT</name>
<evidence type="ECO:0000256" key="1">
    <source>
        <dbReference type="SAM" id="MobiDB-lite"/>
    </source>
</evidence>
<protein>
    <recommendedName>
        <fullName evidence="4">DUF222 domain-containing protein</fullName>
    </recommendedName>
</protein>
<organism evidence="2 3">
    <name type="scientific">Sandaracinus amylolyticus</name>
    <dbReference type="NCBI Taxonomy" id="927083"/>
    <lineage>
        <taxon>Bacteria</taxon>
        <taxon>Pseudomonadati</taxon>
        <taxon>Myxococcota</taxon>
        <taxon>Polyangia</taxon>
        <taxon>Polyangiales</taxon>
        <taxon>Sandaracinaceae</taxon>
        <taxon>Sandaracinus</taxon>
    </lineage>
</organism>